<dbReference type="Pfam" id="PF00534">
    <property type="entry name" value="Glycos_transf_1"/>
    <property type="match status" value="1"/>
</dbReference>
<dbReference type="InterPro" id="IPR050194">
    <property type="entry name" value="Glycosyltransferase_grp1"/>
</dbReference>
<keyword evidence="3" id="KW-1185">Reference proteome</keyword>
<gene>
    <name evidence="2" type="ORF">SAMN04488023_10764</name>
</gene>
<proteinExistence type="predicted"/>
<keyword evidence="2" id="KW-0808">Transferase</keyword>
<dbReference type="OrthoDB" id="9790710at2"/>
<feature type="domain" description="Glycosyl transferase family 1" evidence="1">
    <location>
        <begin position="199"/>
        <end position="367"/>
    </location>
</feature>
<sequence length="391" mass="44589">MKKRLAIIITHPIQYFSPVFKTLAQHCELHVFYTWGSAAEGQKFDQDFQKEIAWDIPLLEGYSYTFLNNVAKDPGSHQFLGIQNPDIIDKINTFSPHAILVYGWAYKSHLKVLRHYKGKIPVWFRGDSTLLNDMSLWKKTLRKIFLRQIYKNIDKAFYVGTASKAYFLEYGLKESQLVFAPHAVDNNRFAEDKSYQATSLRKELGILEDAILILFAGKFEPRKNPQLLLDAFIEANNKDVHLLLVGNGPLENQLKTAVNDLMLKNNTIGERIHFLDFQNQSEMPVCYQASDLFCLPSQSETWGLAVNEAMAAGKAIIVSNQVGCAADLIKNTENGYIFKDKAQLTLQLKQITSNKNMLPNMGGASRKIIKEWSFETQVTSFMNELERLPHA</sequence>
<dbReference type="InterPro" id="IPR001296">
    <property type="entry name" value="Glyco_trans_1"/>
</dbReference>
<protein>
    <submittedName>
        <fullName evidence="2">Glycosyltransferase involved in cell wall bisynthesis</fullName>
    </submittedName>
</protein>
<dbReference type="Proteomes" id="UP000199572">
    <property type="component" value="Unassembled WGS sequence"/>
</dbReference>
<organism evidence="2 3">
    <name type="scientific">Pedobacter rhizosphaerae</name>
    <dbReference type="NCBI Taxonomy" id="390241"/>
    <lineage>
        <taxon>Bacteria</taxon>
        <taxon>Pseudomonadati</taxon>
        <taxon>Bacteroidota</taxon>
        <taxon>Sphingobacteriia</taxon>
        <taxon>Sphingobacteriales</taxon>
        <taxon>Sphingobacteriaceae</taxon>
        <taxon>Pedobacter</taxon>
    </lineage>
</organism>
<dbReference type="RefSeq" id="WP_090883071.1">
    <property type="nucleotide sequence ID" value="NZ_FOGG01000007.1"/>
</dbReference>
<dbReference type="SUPFAM" id="SSF53756">
    <property type="entry name" value="UDP-Glycosyltransferase/glycogen phosphorylase"/>
    <property type="match status" value="1"/>
</dbReference>
<dbReference type="CDD" id="cd03801">
    <property type="entry name" value="GT4_PimA-like"/>
    <property type="match status" value="1"/>
</dbReference>
<evidence type="ECO:0000259" key="1">
    <source>
        <dbReference type="Pfam" id="PF00534"/>
    </source>
</evidence>
<evidence type="ECO:0000313" key="3">
    <source>
        <dbReference type="Proteomes" id="UP000199572"/>
    </source>
</evidence>
<dbReference type="PANTHER" id="PTHR45947">
    <property type="entry name" value="SULFOQUINOVOSYL TRANSFERASE SQD2"/>
    <property type="match status" value="1"/>
</dbReference>
<accession>A0A1H9N633</accession>
<reference evidence="3" key="1">
    <citation type="submission" date="2016-10" db="EMBL/GenBank/DDBJ databases">
        <authorList>
            <person name="Varghese N."/>
            <person name="Submissions S."/>
        </authorList>
    </citation>
    <scope>NUCLEOTIDE SEQUENCE [LARGE SCALE GENOMIC DNA]</scope>
    <source>
        <strain evidence="3">DSM 18610</strain>
    </source>
</reference>
<dbReference type="PANTHER" id="PTHR45947:SF3">
    <property type="entry name" value="SULFOQUINOVOSYL TRANSFERASE SQD2"/>
    <property type="match status" value="1"/>
</dbReference>
<dbReference type="GO" id="GO:0016757">
    <property type="term" value="F:glycosyltransferase activity"/>
    <property type="evidence" value="ECO:0007669"/>
    <property type="project" value="InterPro"/>
</dbReference>
<dbReference type="Gene3D" id="3.40.50.2000">
    <property type="entry name" value="Glycogen Phosphorylase B"/>
    <property type="match status" value="2"/>
</dbReference>
<dbReference type="AlphaFoldDB" id="A0A1H9N633"/>
<name>A0A1H9N633_9SPHI</name>
<dbReference type="STRING" id="390241.SAMN04488023_10764"/>
<dbReference type="EMBL" id="FOGG01000007">
    <property type="protein sequence ID" value="SER31382.1"/>
    <property type="molecule type" value="Genomic_DNA"/>
</dbReference>
<evidence type="ECO:0000313" key="2">
    <source>
        <dbReference type="EMBL" id="SER31382.1"/>
    </source>
</evidence>